<keyword evidence="7 20" id="KW-1133">Transmembrane helix</keyword>
<proteinExistence type="inferred from homology"/>
<dbReference type="GO" id="GO:0016324">
    <property type="term" value="C:apical plasma membrane"/>
    <property type="evidence" value="ECO:0007669"/>
    <property type="project" value="UniProtKB-SubCell"/>
</dbReference>
<feature type="transmembrane region" description="Helical" evidence="20">
    <location>
        <begin position="168"/>
        <end position="191"/>
    </location>
</feature>
<feature type="transmembrane region" description="Helical" evidence="20">
    <location>
        <begin position="364"/>
        <end position="383"/>
    </location>
</feature>
<dbReference type="HOGENOM" id="CLU_007946_3_0_1"/>
<feature type="transmembrane region" description="Helical" evidence="20">
    <location>
        <begin position="271"/>
        <end position="296"/>
    </location>
</feature>
<sequence length="506" mass="54764">MRPGHSQSSLGSHRTDRSDRLSHITTAPSDRIRLKENVGWVSGTALIVGTMIGSGIFVSPKGLTEGTGSVGLSLICWTICGIVAMLGALTYAELGTMITKSGGEYSYLHEAFGPLSQKVGSIPAFLFAWIMVLLLRPASVAIIALAFATYVIDPFFEVCEASDAAKKCLAAVLILMLAILNCASVRIAVIVQNVLTVAKLVAIVIIIFGGFVQLGLGHTQYLATGFEGTETNAGSIAIGLYNGMWAFDGWNNLNYVTEEIVDPHKNLPRSIYIAIPLVTILYLLMNISYFSAMSVAEMLATPAVALTWGNRVLGSAAWIIPLSVALSTAGAANGTIFSAGRLNYVAAREGHMLELMSMVHVKKFTPAPSIVFTSLLAIIYIIPGNIGGLIEFFNFAVWIFYGLTAAAFIVMRFTTDYKDAYRPCKIPIFIPVIVVIVSVFLVLAPIINDPRLEFLYVALFILAGVIFYIPFVHFQKQPPFMPILTAFLQLLFESAPPVAEEETNNN</sequence>
<dbReference type="GO" id="GO:0015179">
    <property type="term" value="F:L-amino acid transmembrane transporter activity"/>
    <property type="evidence" value="ECO:0007669"/>
    <property type="project" value="TreeGrafter"/>
</dbReference>
<dbReference type="STRING" id="283909.R7V7R6"/>
<keyword evidence="8 20" id="KW-0472">Membrane</keyword>
<dbReference type="OMA" id="TYWVISF"/>
<feature type="region of interest" description="Disordered" evidence="19">
    <location>
        <begin position="1"/>
        <end position="22"/>
    </location>
</feature>
<feature type="transmembrane region" description="Helical" evidence="20">
    <location>
        <begin position="426"/>
        <end position="448"/>
    </location>
</feature>
<evidence type="ECO:0000256" key="3">
    <source>
        <dbReference type="ARBA" id="ARBA00022448"/>
    </source>
</evidence>
<dbReference type="Pfam" id="PF13520">
    <property type="entry name" value="AA_permease_2"/>
    <property type="match status" value="1"/>
</dbReference>
<feature type="transmembrane region" description="Helical" evidence="20">
    <location>
        <begin position="395"/>
        <end position="414"/>
    </location>
</feature>
<gene>
    <name evidence="21" type="ORF">CAPTEDRAFT_97936</name>
</gene>
<comment type="subcellular location">
    <subcellularLocation>
        <location evidence="1">Apical cell membrane</location>
        <topology evidence="1">Multi-pass membrane protein</topology>
    </subcellularLocation>
</comment>
<keyword evidence="23" id="KW-1185">Reference proteome</keyword>
<comment type="catalytic activity">
    <reaction evidence="11">
        <text>L-cystine(out) + L-arginine(in) = L-cystine(in) + L-arginine(out)</text>
        <dbReference type="Rhea" id="RHEA:71075"/>
        <dbReference type="ChEBI" id="CHEBI:32682"/>
        <dbReference type="ChEBI" id="CHEBI:35491"/>
    </reaction>
    <physiologicalReaction direction="left-to-right" evidence="11">
        <dbReference type="Rhea" id="RHEA:71076"/>
    </physiologicalReaction>
</comment>
<keyword evidence="4" id="KW-1003">Cell membrane</keyword>
<keyword evidence="3" id="KW-0813">Transport</keyword>
<evidence type="ECO:0000313" key="23">
    <source>
        <dbReference type="Proteomes" id="UP000014760"/>
    </source>
</evidence>
<dbReference type="EMBL" id="AMQN01005613">
    <property type="status" value="NOT_ANNOTATED_CDS"/>
    <property type="molecule type" value="Genomic_DNA"/>
</dbReference>
<evidence type="ECO:0000313" key="22">
    <source>
        <dbReference type="EnsemblMetazoa" id="CapteP97936"/>
    </source>
</evidence>
<evidence type="ECO:0000256" key="8">
    <source>
        <dbReference type="ARBA" id="ARBA00023136"/>
    </source>
</evidence>
<feature type="transmembrane region" description="Helical" evidence="20">
    <location>
        <begin position="38"/>
        <end position="58"/>
    </location>
</feature>
<evidence type="ECO:0000313" key="21">
    <source>
        <dbReference type="EMBL" id="ELU11785.1"/>
    </source>
</evidence>
<evidence type="ECO:0000256" key="18">
    <source>
        <dbReference type="ARBA" id="ARBA00093193"/>
    </source>
</evidence>
<evidence type="ECO:0000256" key="4">
    <source>
        <dbReference type="ARBA" id="ARBA00022475"/>
    </source>
</evidence>
<dbReference type="PIRSF" id="PIRSF006060">
    <property type="entry name" value="AA_transporter"/>
    <property type="match status" value="1"/>
</dbReference>
<feature type="compositionally biased region" description="Basic and acidic residues" evidence="19">
    <location>
        <begin position="13"/>
        <end position="22"/>
    </location>
</feature>
<evidence type="ECO:0000256" key="12">
    <source>
        <dbReference type="ARBA" id="ARBA00051835"/>
    </source>
</evidence>
<comment type="catalytic activity">
    <reaction evidence="18">
        <text>L-phenylalanine(out) + L-arginine(in) = L-phenylalanine(in) + L-arginine(out)</text>
        <dbReference type="Rhea" id="RHEA:71067"/>
        <dbReference type="ChEBI" id="CHEBI:32682"/>
        <dbReference type="ChEBI" id="CHEBI:58095"/>
    </reaction>
    <physiologicalReaction direction="left-to-right" evidence="18">
        <dbReference type="Rhea" id="RHEA:71068"/>
    </physiologicalReaction>
</comment>
<dbReference type="Gene3D" id="1.20.1740.10">
    <property type="entry name" value="Amino acid/polyamine transporter I"/>
    <property type="match status" value="1"/>
</dbReference>
<feature type="transmembrane region" description="Helical" evidence="20">
    <location>
        <begin position="197"/>
        <end position="216"/>
    </location>
</feature>
<reference evidence="23" key="1">
    <citation type="submission" date="2012-12" db="EMBL/GenBank/DDBJ databases">
        <authorList>
            <person name="Hellsten U."/>
            <person name="Grimwood J."/>
            <person name="Chapman J.A."/>
            <person name="Shapiro H."/>
            <person name="Aerts A."/>
            <person name="Otillar R.P."/>
            <person name="Terry A.Y."/>
            <person name="Boore J.L."/>
            <person name="Simakov O."/>
            <person name="Marletaz F."/>
            <person name="Cho S.-J."/>
            <person name="Edsinger-Gonzales E."/>
            <person name="Havlak P."/>
            <person name="Kuo D.-H."/>
            <person name="Larsson T."/>
            <person name="Lv J."/>
            <person name="Arendt D."/>
            <person name="Savage R."/>
            <person name="Osoegawa K."/>
            <person name="de Jong P."/>
            <person name="Lindberg D.R."/>
            <person name="Seaver E.C."/>
            <person name="Weisblat D.A."/>
            <person name="Putnam N.H."/>
            <person name="Grigoriev I.V."/>
            <person name="Rokhsar D.S."/>
        </authorList>
    </citation>
    <scope>NUCLEOTIDE SEQUENCE</scope>
    <source>
        <strain evidence="23">I ESC-2004</strain>
    </source>
</reference>
<dbReference type="PANTHER" id="PTHR11785:SF512">
    <property type="entry name" value="SOBREMESA, ISOFORM B"/>
    <property type="match status" value="1"/>
</dbReference>
<reference evidence="22" key="3">
    <citation type="submission" date="2015-06" db="UniProtKB">
        <authorList>
            <consortium name="EnsemblMetazoa"/>
        </authorList>
    </citation>
    <scope>IDENTIFICATION</scope>
</reference>
<dbReference type="OrthoDB" id="5982228at2759"/>
<evidence type="ECO:0000256" key="1">
    <source>
        <dbReference type="ARBA" id="ARBA00004424"/>
    </source>
</evidence>
<name>R7V7R6_CAPTE</name>
<evidence type="ECO:0000256" key="7">
    <source>
        <dbReference type="ARBA" id="ARBA00022989"/>
    </source>
</evidence>
<evidence type="ECO:0000256" key="6">
    <source>
        <dbReference type="ARBA" id="ARBA00022692"/>
    </source>
</evidence>
<evidence type="ECO:0000256" key="5">
    <source>
        <dbReference type="ARBA" id="ARBA00022553"/>
    </source>
</evidence>
<evidence type="ECO:0000256" key="19">
    <source>
        <dbReference type="SAM" id="MobiDB-lite"/>
    </source>
</evidence>
<evidence type="ECO:0000256" key="14">
    <source>
        <dbReference type="ARBA" id="ARBA00052732"/>
    </source>
</evidence>
<comment type="catalytic activity">
    <reaction evidence="13">
        <text>L-cysteine(out) + L-arginine(in) = L-cysteine(in) + L-arginine(out)</text>
        <dbReference type="Rhea" id="RHEA:71071"/>
        <dbReference type="ChEBI" id="CHEBI:32682"/>
        <dbReference type="ChEBI" id="CHEBI:35235"/>
    </reaction>
    <physiologicalReaction direction="left-to-right" evidence="13">
        <dbReference type="Rhea" id="RHEA:71072"/>
    </physiologicalReaction>
</comment>
<feature type="compositionally biased region" description="Polar residues" evidence="19">
    <location>
        <begin position="1"/>
        <end position="12"/>
    </location>
</feature>
<dbReference type="Proteomes" id="UP000014760">
    <property type="component" value="Unassembled WGS sequence"/>
</dbReference>
<feature type="transmembrane region" description="Helical" evidence="20">
    <location>
        <begin position="454"/>
        <end position="474"/>
    </location>
</feature>
<protein>
    <recommendedName>
        <fullName evidence="15">b(0,+)-type amino acid transporter 1</fullName>
    </recommendedName>
    <alternativeName>
        <fullName evidence="16">Glycoprotein-associated amino acid transporter b0,+AT1</fullName>
    </alternativeName>
    <alternativeName>
        <fullName evidence="17">Solute carrier family 7 member 9</fullName>
    </alternativeName>
</protein>
<organism evidence="21">
    <name type="scientific">Capitella teleta</name>
    <name type="common">Polychaete worm</name>
    <dbReference type="NCBI Taxonomy" id="283909"/>
    <lineage>
        <taxon>Eukaryota</taxon>
        <taxon>Metazoa</taxon>
        <taxon>Spiralia</taxon>
        <taxon>Lophotrochozoa</taxon>
        <taxon>Annelida</taxon>
        <taxon>Polychaeta</taxon>
        <taxon>Sedentaria</taxon>
        <taxon>Scolecida</taxon>
        <taxon>Capitellidae</taxon>
        <taxon>Capitella</taxon>
    </lineage>
</organism>
<evidence type="ECO:0000256" key="17">
    <source>
        <dbReference type="ARBA" id="ARBA00083296"/>
    </source>
</evidence>
<dbReference type="AlphaFoldDB" id="R7V7R6"/>
<comment type="similarity">
    <text evidence="2">Belongs to the amino acid-polyamine-organocation (APC) superfamily.</text>
</comment>
<evidence type="ECO:0000256" key="20">
    <source>
        <dbReference type="SAM" id="Phobius"/>
    </source>
</evidence>
<evidence type="ECO:0000256" key="15">
    <source>
        <dbReference type="ARBA" id="ARBA00074336"/>
    </source>
</evidence>
<comment type="catalytic activity">
    <reaction evidence="14">
        <text>L-leucine(out) + L-arginine(in) = L-leucine(in) + L-arginine(out)</text>
        <dbReference type="Rhea" id="RHEA:71059"/>
        <dbReference type="ChEBI" id="CHEBI:32682"/>
        <dbReference type="ChEBI" id="CHEBI:57427"/>
    </reaction>
    <physiologicalReaction direction="left-to-right" evidence="14">
        <dbReference type="Rhea" id="RHEA:71060"/>
    </physiologicalReaction>
</comment>
<dbReference type="InterPro" id="IPR002293">
    <property type="entry name" value="AA/rel_permease1"/>
</dbReference>
<evidence type="ECO:0000256" key="10">
    <source>
        <dbReference type="ARBA" id="ARBA00051323"/>
    </source>
</evidence>
<evidence type="ECO:0000256" key="9">
    <source>
        <dbReference type="ARBA" id="ARBA00023157"/>
    </source>
</evidence>
<evidence type="ECO:0000256" key="11">
    <source>
        <dbReference type="ARBA" id="ARBA00051814"/>
    </source>
</evidence>
<accession>R7V7R6</accession>
<feature type="transmembrane region" description="Helical" evidence="20">
    <location>
        <begin position="316"/>
        <end position="344"/>
    </location>
</feature>
<keyword evidence="5" id="KW-0597">Phosphoprotein</keyword>
<evidence type="ECO:0000256" key="16">
    <source>
        <dbReference type="ARBA" id="ARBA00079910"/>
    </source>
</evidence>
<comment type="catalytic activity">
    <reaction evidence="10">
        <text>L-lysine(out) + L-arginine(in) = L-lysine(in) + L-arginine(out)</text>
        <dbReference type="Rhea" id="RHEA:70827"/>
        <dbReference type="ChEBI" id="CHEBI:32551"/>
        <dbReference type="ChEBI" id="CHEBI:32682"/>
    </reaction>
    <physiologicalReaction direction="left-to-right" evidence="10">
        <dbReference type="Rhea" id="RHEA:70828"/>
    </physiologicalReaction>
</comment>
<evidence type="ECO:0000256" key="2">
    <source>
        <dbReference type="ARBA" id="ARBA00009523"/>
    </source>
</evidence>
<comment type="catalytic activity">
    <reaction evidence="12">
        <text>L-histidine(out) + L-arginine(in) = L-histidine(in) + L-arginine(out)</text>
        <dbReference type="Rhea" id="RHEA:71063"/>
        <dbReference type="ChEBI" id="CHEBI:32682"/>
        <dbReference type="ChEBI" id="CHEBI:57595"/>
    </reaction>
    <physiologicalReaction direction="left-to-right" evidence="12">
        <dbReference type="Rhea" id="RHEA:71064"/>
    </physiologicalReaction>
</comment>
<dbReference type="FunFam" id="1.20.1740.10:FF:000015">
    <property type="entry name" value="B(0,+)-type amino acid transporter 1"/>
    <property type="match status" value="1"/>
</dbReference>
<keyword evidence="6 20" id="KW-0812">Transmembrane</keyword>
<evidence type="ECO:0000256" key="13">
    <source>
        <dbReference type="ARBA" id="ARBA00052179"/>
    </source>
</evidence>
<dbReference type="PANTHER" id="PTHR11785">
    <property type="entry name" value="AMINO ACID TRANSPORTER"/>
    <property type="match status" value="1"/>
</dbReference>
<dbReference type="FunCoup" id="R7V7R6">
    <property type="interactions" value="165"/>
</dbReference>
<dbReference type="EnsemblMetazoa" id="CapteT97936">
    <property type="protein sequence ID" value="CapteP97936"/>
    <property type="gene ID" value="CapteG97936"/>
</dbReference>
<reference evidence="21 23" key="2">
    <citation type="journal article" date="2013" name="Nature">
        <title>Insights into bilaterian evolution from three spiralian genomes.</title>
        <authorList>
            <person name="Simakov O."/>
            <person name="Marletaz F."/>
            <person name="Cho S.J."/>
            <person name="Edsinger-Gonzales E."/>
            <person name="Havlak P."/>
            <person name="Hellsten U."/>
            <person name="Kuo D.H."/>
            <person name="Larsson T."/>
            <person name="Lv J."/>
            <person name="Arendt D."/>
            <person name="Savage R."/>
            <person name="Osoegawa K."/>
            <person name="de Jong P."/>
            <person name="Grimwood J."/>
            <person name="Chapman J.A."/>
            <person name="Shapiro H."/>
            <person name="Aerts A."/>
            <person name="Otillar R.P."/>
            <person name="Terry A.Y."/>
            <person name="Boore J.L."/>
            <person name="Grigoriev I.V."/>
            <person name="Lindberg D.R."/>
            <person name="Seaver E.C."/>
            <person name="Weisblat D.A."/>
            <person name="Putnam N.H."/>
            <person name="Rokhsar D.S."/>
        </authorList>
    </citation>
    <scope>NUCLEOTIDE SEQUENCE</scope>
    <source>
        <strain evidence="21 23">I ESC-2004</strain>
    </source>
</reference>
<dbReference type="InterPro" id="IPR050598">
    <property type="entry name" value="AminoAcid_Transporter"/>
</dbReference>
<dbReference type="EMBL" id="KB296425">
    <property type="protein sequence ID" value="ELU11785.1"/>
    <property type="molecule type" value="Genomic_DNA"/>
</dbReference>
<feature type="transmembrane region" description="Helical" evidence="20">
    <location>
        <begin position="70"/>
        <end position="94"/>
    </location>
</feature>
<keyword evidence="9" id="KW-1015">Disulfide bond</keyword>